<keyword evidence="1" id="KW-0675">Receptor</keyword>
<accession>A0AAN4TMP9</accession>
<protein>
    <submittedName>
        <fullName evidence="1">Outer membrane receptor protein</fullName>
    </submittedName>
</protein>
<sequence>MLQSLTGFPPPVRCWFAHVVPSEGVCLHHRSVAIYRRTFKSLASTNFAIGAVAPRAGNIYTRPP</sequence>
<dbReference type="EMBL" id="BGKA01000155">
    <property type="protein sequence ID" value="GBH18392.1"/>
    <property type="molecule type" value="Genomic_DNA"/>
</dbReference>
<name>A0AAN4TMP9_PSESF</name>
<comment type="caution">
    <text evidence="1">The sequence shown here is derived from an EMBL/GenBank/DDBJ whole genome shotgun (WGS) entry which is preliminary data.</text>
</comment>
<gene>
    <name evidence="1" type="ORF">KPSA3_04375</name>
</gene>
<proteinExistence type="predicted"/>
<dbReference type="Proteomes" id="UP000248291">
    <property type="component" value="Unassembled WGS sequence"/>
</dbReference>
<evidence type="ECO:0000313" key="2">
    <source>
        <dbReference type="Proteomes" id="UP000248291"/>
    </source>
</evidence>
<evidence type="ECO:0000313" key="1">
    <source>
        <dbReference type="EMBL" id="GBH18392.1"/>
    </source>
</evidence>
<organism evidence="1 2">
    <name type="scientific">Pseudomonas syringae pv. actinidiae</name>
    <dbReference type="NCBI Taxonomy" id="103796"/>
    <lineage>
        <taxon>Bacteria</taxon>
        <taxon>Pseudomonadati</taxon>
        <taxon>Pseudomonadota</taxon>
        <taxon>Gammaproteobacteria</taxon>
        <taxon>Pseudomonadales</taxon>
        <taxon>Pseudomonadaceae</taxon>
        <taxon>Pseudomonas</taxon>
        <taxon>Pseudomonas syringae</taxon>
    </lineage>
</organism>
<reference evidence="1 2" key="1">
    <citation type="submission" date="2018-04" db="EMBL/GenBank/DDBJ databases">
        <title>Draft genome sequence of Pseudomonas syringae pv. actinidiae biovar 3 strains isolated from kiwifruit in Kagawa prefecture.</title>
        <authorList>
            <person name="Tabuchi M."/>
            <person name="Saito M."/>
            <person name="Fujiwara S."/>
            <person name="Sasa N."/>
            <person name="Akimitsu K."/>
            <person name="Gomi K."/>
            <person name="Konishi-Sugita S."/>
            <person name="Hamano K."/>
            <person name="Kataoka I."/>
        </authorList>
    </citation>
    <scope>NUCLEOTIDE SEQUENCE [LARGE SCALE GENOMIC DNA]</scope>
    <source>
        <strain evidence="1 2">MAFF212211</strain>
    </source>
</reference>
<dbReference type="AlphaFoldDB" id="A0AAN4TMP9"/>